<reference evidence="4" key="1">
    <citation type="submission" date="2022-10" db="EMBL/GenBank/DDBJ databases">
        <title>Chitiniphilus purpureus sp. nov., a novel chitin-degrading bacterium isolated from crawfish pond sediment.</title>
        <authorList>
            <person name="Li K."/>
        </authorList>
    </citation>
    <scope>NUCLEOTIDE SEQUENCE</scope>
    <source>
        <strain evidence="4">CD1</strain>
    </source>
</reference>
<dbReference type="PANTHER" id="PTHR36698:SF3">
    <property type="entry name" value="ABC-TYPE TRANSPORT AUXILIARY LIPOPROTEIN COMPONENT DOMAIN-CONTAINING PROTEIN"/>
    <property type="match status" value="1"/>
</dbReference>
<evidence type="ECO:0000313" key="4">
    <source>
        <dbReference type="EMBL" id="UXY17109.1"/>
    </source>
</evidence>
<dbReference type="EMBL" id="CP106753">
    <property type="protein sequence ID" value="UXY17109.1"/>
    <property type="molecule type" value="Genomic_DNA"/>
</dbReference>
<organism evidence="4 5">
    <name type="scientific">Chitiniphilus purpureus</name>
    <dbReference type="NCBI Taxonomy" id="2981137"/>
    <lineage>
        <taxon>Bacteria</taxon>
        <taxon>Pseudomonadati</taxon>
        <taxon>Pseudomonadota</taxon>
        <taxon>Betaproteobacteria</taxon>
        <taxon>Neisseriales</taxon>
        <taxon>Chitinibacteraceae</taxon>
        <taxon>Chitiniphilus</taxon>
    </lineage>
</organism>
<sequence length="347" mass="37980">MNKHNATYFRLGLFIVVGIAIGATLFVAFGAGRWLRSTVAMETYFDESVQGLDVGSPVKYRGVALGSVSRIGFTANKYETGNGAQQYVLVEMELQPSRFGRNGMDTFSQADLNAEIKRGLRVRLAPQGLTGTNYLEIDYVDAKQNRPLPISWQPDALYIPSAHSAVAQIMEAAQNLITKAQNLDIDGTVTRLNRLLDTADRQLGNVPFKPLSESLLRVSRQLEEVPTAQIGRDAQALLTELRRTNQALQTLAADPNWQSAPADVAAAARSARELLADPALRTTLKNLEGVSTRLDTLMASRDTELAQTLDNLHAISGELRVLTENARRNPPGLLFGSEPTPYPLPPR</sequence>
<keyword evidence="5" id="KW-1185">Reference proteome</keyword>
<accession>A0ABY6DRW6</accession>
<dbReference type="Proteomes" id="UP001061302">
    <property type="component" value="Chromosome"/>
</dbReference>
<keyword evidence="2" id="KW-0812">Transmembrane</keyword>
<evidence type="ECO:0000313" key="5">
    <source>
        <dbReference type="Proteomes" id="UP001061302"/>
    </source>
</evidence>
<feature type="transmembrane region" description="Helical" evidence="2">
    <location>
        <begin position="12"/>
        <end position="35"/>
    </location>
</feature>
<dbReference type="Pfam" id="PF02470">
    <property type="entry name" value="MlaD"/>
    <property type="match status" value="1"/>
</dbReference>
<feature type="region of interest" description="Disordered" evidence="1">
    <location>
        <begin position="328"/>
        <end position="347"/>
    </location>
</feature>
<dbReference type="InterPro" id="IPR003399">
    <property type="entry name" value="Mce/MlaD"/>
</dbReference>
<keyword evidence="2" id="KW-0472">Membrane</keyword>
<dbReference type="RefSeq" id="WP_263126539.1">
    <property type="nucleotide sequence ID" value="NZ_CP106753.1"/>
</dbReference>
<protein>
    <submittedName>
        <fullName evidence="4">MlaD family protein</fullName>
    </submittedName>
</protein>
<proteinExistence type="predicted"/>
<evidence type="ECO:0000256" key="2">
    <source>
        <dbReference type="SAM" id="Phobius"/>
    </source>
</evidence>
<evidence type="ECO:0000259" key="3">
    <source>
        <dbReference type="Pfam" id="PF02470"/>
    </source>
</evidence>
<dbReference type="PANTHER" id="PTHR36698">
    <property type="entry name" value="BLL5892 PROTEIN"/>
    <property type="match status" value="1"/>
</dbReference>
<feature type="domain" description="Mce/MlaD" evidence="3">
    <location>
        <begin position="40"/>
        <end position="138"/>
    </location>
</feature>
<keyword evidence="2" id="KW-1133">Transmembrane helix</keyword>
<evidence type="ECO:0000256" key="1">
    <source>
        <dbReference type="SAM" id="MobiDB-lite"/>
    </source>
</evidence>
<gene>
    <name evidence="4" type="ORF">N8I74_08890</name>
</gene>
<name>A0ABY6DRW6_9NEIS</name>